<dbReference type="SUPFAM" id="SSF50129">
    <property type="entry name" value="GroES-like"/>
    <property type="match status" value="1"/>
</dbReference>
<evidence type="ECO:0000256" key="3">
    <source>
        <dbReference type="HAMAP-Rule" id="MF_00580"/>
    </source>
</evidence>
<organism evidence="5">
    <name type="scientific">uncultured Armatimonadetes bacterium</name>
    <dbReference type="NCBI Taxonomy" id="157466"/>
    <lineage>
        <taxon>Bacteria</taxon>
        <taxon>Bacillati</taxon>
        <taxon>Armatimonadota</taxon>
        <taxon>environmental samples</taxon>
    </lineage>
</organism>
<accession>A0A6J4I830</accession>
<keyword evidence="5" id="KW-0346">Stress response</keyword>
<comment type="similarity">
    <text evidence="1 3 4">Belongs to the GroES chaperonin family.</text>
</comment>
<name>A0A6J4I830_9BACT</name>
<dbReference type="GO" id="GO:0051087">
    <property type="term" value="F:protein-folding chaperone binding"/>
    <property type="evidence" value="ECO:0007669"/>
    <property type="project" value="TreeGrafter"/>
</dbReference>
<dbReference type="GO" id="GO:0005737">
    <property type="term" value="C:cytoplasm"/>
    <property type="evidence" value="ECO:0007669"/>
    <property type="project" value="UniProtKB-SubCell"/>
</dbReference>
<dbReference type="InterPro" id="IPR011032">
    <property type="entry name" value="GroES-like_sf"/>
</dbReference>
<dbReference type="GO" id="GO:0005524">
    <property type="term" value="F:ATP binding"/>
    <property type="evidence" value="ECO:0007669"/>
    <property type="project" value="InterPro"/>
</dbReference>
<keyword evidence="3" id="KW-0963">Cytoplasm</keyword>
<dbReference type="AlphaFoldDB" id="A0A6J4I830"/>
<dbReference type="HAMAP" id="MF_00580">
    <property type="entry name" value="CH10"/>
    <property type="match status" value="1"/>
</dbReference>
<dbReference type="GO" id="GO:0046872">
    <property type="term" value="F:metal ion binding"/>
    <property type="evidence" value="ECO:0007669"/>
    <property type="project" value="TreeGrafter"/>
</dbReference>
<dbReference type="InterPro" id="IPR037124">
    <property type="entry name" value="Chaperonin_GroES_sf"/>
</dbReference>
<evidence type="ECO:0000256" key="1">
    <source>
        <dbReference type="ARBA" id="ARBA00006975"/>
    </source>
</evidence>
<dbReference type="PROSITE" id="PS00681">
    <property type="entry name" value="CHAPERONINS_CPN10"/>
    <property type="match status" value="1"/>
</dbReference>
<dbReference type="PANTHER" id="PTHR10772:SF58">
    <property type="entry name" value="CO-CHAPERONIN GROES"/>
    <property type="match status" value="1"/>
</dbReference>
<dbReference type="EMBL" id="CADCTO010000206">
    <property type="protein sequence ID" value="CAA9244679.1"/>
    <property type="molecule type" value="Genomic_DNA"/>
</dbReference>
<dbReference type="FunFam" id="2.30.33.40:FF:000001">
    <property type="entry name" value="10 kDa chaperonin"/>
    <property type="match status" value="1"/>
</dbReference>
<dbReference type="GO" id="GO:0051082">
    <property type="term" value="F:unfolded protein binding"/>
    <property type="evidence" value="ECO:0007669"/>
    <property type="project" value="TreeGrafter"/>
</dbReference>
<keyword evidence="2 3" id="KW-0143">Chaperone</keyword>
<protein>
    <recommendedName>
        <fullName evidence="3">Co-chaperonin GroES</fullName>
    </recommendedName>
    <alternativeName>
        <fullName evidence="3">10 kDa chaperonin</fullName>
    </alternativeName>
    <alternativeName>
        <fullName evidence="3">Chaperonin-10</fullName>
        <shortName evidence="3">Cpn10</shortName>
    </alternativeName>
</protein>
<proteinExistence type="inferred from homology"/>
<evidence type="ECO:0000313" key="5">
    <source>
        <dbReference type="EMBL" id="CAA9244679.1"/>
    </source>
</evidence>
<dbReference type="NCBIfam" id="NF001533">
    <property type="entry name" value="PRK00364.2-4"/>
    <property type="match status" value="1"/>
</dbReference>
<dbReference type="GO" id="GO:0044183">
    <property type="term" value="F:protein folding chaperone"/>
    <property type="evidence" value="ECO:0007669"/>
    <property type="project" value="InterPro"/>
</dbReference>
<comment type="function">
    <text evidence="3 4">Together with the chaperonin GroEL, plays an essential role in assisting protein folding. The GroEL-GroES system forms a nano-cage that allows encapsulation of the non-native substrate proteins and provides a physical environment optimized to promote and accelerate protein folding. GroES binds to the apical surface of the GroEL ring, thereby capping the opening of the GroEL channel.</text>
</comment>
<comment type="subcellular location">
    <subcellularLocation>
        <location evidence="3">Cytoplasm</location>
    </subcellularLocation>
</comment>
<dbReference type="PRINTS" id="PR00297">
    <property type="entry name" value="CHAPERONIN10"/>
</dbReference>
<sequence length="95" mass="10146">MLRPLGDKVVVKPSEAEETSLGGIILPDAAKQKPQEGTVLAVGSGRVLDNGERRTLTVQVGDVVVYSKYGGTEFKNEGDTLVILDEDQIYAVKTA</sequence>
<evidence type="ECO:0000256" key="2">
    <source>
        <dbReference type="ARBA" id="ARBA00023186"/>
    </source>
</evidence>
<dbReference type="InterPro" id="IPR020818">
    <property type="entry name" value="Chaperonin_GroES"/>
</dbReference>
<evidence type="ECO:0000256" key="4">
    <source>
        <dbReference type="RuleBase" id="RU000535"/>
    </source>
</evidence>
<dbReference type="InterPro" id="IPR018369">
    <property type="entry name" value="Chaprnonin_Cpn10_CS"/>
</dbReference>
<dbReference type="Pfam" id="PF00166">
    <property type="entry name" value="Cpn10"/>
    <property type="match status" value="1"/>
</dbReference>
<dbReference type="SMART" id="SM00883">
    <property type="entry name" value="Cpn10"/>
    <property type="match status" value="1"/>
</dbReference>
<gene>
    <name evidence="3" type="primary">groES</name>
    <name evidence="3" type="synonym">groS</name>
    <name evidence="5" type="ORF">AVDCRST_MAG63-1601</name>
</gene>
<dbReference type="NCBIfam" id="NF001531">
    <property type="entry name" value="PRK00364.2-2"/>
    <property type="match status" value="1"/>
</dbReference>
<dbReference type="Gene3D" id="2.30.33.40">
    <property type="entry name" value="GroES chaperonin"/>
    <property type="match status" value="1"/>
</dbReference>
<dbReference type="PANTHER" id="PTHR10772">
    <property type="entry name" value="10 KDA HEAT SHOCK PROTEIN"/>
    <property type="match status" value="1"/>
</dbReference>
<reference evidence="5" key="1">
    <citation type="submission" date="2020-02" db="EMBL/GenBank/DDBJ databases">
        <authorList>
            <person name="Meier V. D."/>
        </authorList>
    </citation>
    <scope>NUCLEOTIDE SEQUENCE</scope>
    <source>
        <strain evidence="5">AVDCRST_MAG63</strain>
    </source>
</reference>
<dbReference type="CDD" id="cd00320">
    <property type="entry name" value="cpn10"/>
    <property type="match status" value="1"/>
</dbReference>
<comment type="subunit">
    <text evidence="3">Heptamer of 7 subunits arranged in a ring. Interacts with the chaperonin GroEL.</text>
</comment>